<organism evidence="1">
    <name type="scientific">hydrothermal vent metagenome</name>
    <dbReference type="NCBI Taxonomy" id="652676"/>
    <lineage>
        <taxon>unclassified sequences</taxon>
        <taxon>metagenomes</taxon>
        <taxon>ecological metagenomes</taxon>
    </lineage>
</organism>
<gene>
    <name evidence="1" type="ORF">MNBD_GAMMA26-1650</name>
</gene>
<proteinExistence type="predicted"/>
<evidence type="ECO:0000313" key="1">
    <source>
        <dbReference type="EMBL" id="VAX07949.1"/>
    </source>
</evidence>
<feature type="non-terminal residue" evidence="1">
    <location>
        <position position="64"/>
    </location>
</feature>
<dbReference type="AlphaFoldDB" id="A0A3B1APQ1"/>
<dbReference type="EMBL" id="UOFX01000034">
    <property type="protein sequence ID" value="VAX07949.1"/>
    <property type="molecule type" value="Genomic_DNA"/>
</dbReference>
<name>A0A3B1APQ1_9ZZZZ</name>
<protein>
    <submittedName>
        <fullName evidence="1">Uncharacterized protein</fullName>
    </submittedName>
</protein>
<reference evidence="1" key="1">
    <citation type="submission" date="2018-06" db="EMBL/GenBank/DDBJ databases">
        <authorList>
            <person name="Zhirakovskaya E."/>
        </authorList>
    </citation>
    <scope>NUCLEOTIDE SEQUENCE</scope>
</reference>
<accession>A0A3B1APQ1</accession>
<sequence length="64" mass="7249">MTVLKRQRQSCKLIGRALFVFLFLLVMPGGICLAEGEKSVPGFYPDLALDLTFDDNVRRSEEDE</sequence>